<proteinExistence type="predicted"/>
<dbReference type="OrthoDB" id="9089108at2"/>
<dbReference type="AlphaFoldDB" id="A0A495E7K0"/>
<evidence type="ECO:0000313" key="1">
    <source>
        <dbReference type="EMBL" id="RKR12483.1"/>
    </source>
</evidence>
<gene>
    <name evidence="1" type="ORF">CLV91_2614</name>
</gene>
<dbReference type="RefSeq" id="WP_121068585.1">
    <property type="nucleotide sequence ID" value="NZ_RBIQ01000009.1"/>
</dbReference>
<organism evidence="1 2">
    <name type="scientific">Maribacter vaceletii</name>
    <dbReference type="NCBI Taxonomy" id="1206816"/>
    <lineage>
        <taxon>Bacteria</taxon>
        <taxon>Pseudomonadati</taxon>
        <taxon>Bacteroidota</taxon>
        <taxon>Flavobacteriia</taxon>
        <taxon>Flavobacteriales</taxon>
        <taxon>Flavobacteriaceae</taxon>
        <taxon>Maribacter</taxon>
    </lineage>
</organism>
<dbReference type="Proteomes" id="UP000269412">
    <property type="component" value="Unassembled WGS sequence"/>
</dbReference>
<evidence type="ECO:0000313" key="2">
    <source>
        <dbReference type="Proteomes" id="UP000269412"/>
    </source>
</evidence>
<accession>A0A495E7K0</accession>
<protein>
    <submittedName>
        <fullName evidence="1">Uncharacterized protein</fullName>
    </submittedName>
</protein>
<dbReference type="EMBL" id="RBIQ01000009">
    <property type="protein sequence ID" value="RKR12483.1"/>
    <property type="molecule type" value="Genomic_DNA"/>
</dbReference>
<name>A0A495E7K0_9FLAO</name>
<keyword evidence="2" id="KW-1185">Reference proteome</keyword>
<comment type="caution">
    <text evidence="1">The sequence shown here is derived from an EMBL/GenBank/DDBJ whole genome shotgun (WGS) entry which is preliminary data.</text>
</comment>
<reference evidence="1 2" key="1">
    <citation type="submission" date="2018-10" db="EMBL/GenBank/DDBJ databases">
        <title>Genomic Encyclopedia of Archaeal and Bacterial Type Strains, Phase II (KMG-II): from individual species to whole genera.</title>
        <authorList>
            <person name="Goeker M."/>
        </authorList>
    </citation>
    <scope>NUCLEOTIDE SEQUENCE [LARGE SCALE GENOMIC DNA]</scope>
    <source>
        <strain evidence="1 2">DSM 25230</strain>
    </source>
</reference>
<sequence length="322" mass="38017">MKDSKKWKSRLLSSSIPLEYEVAKILSDLDFSVSFDYSYFRKDGERRKEFSTDIKGYFLFPIDSEDKIDASLTLLTECKYRDESKKWVFLPDVNKPDFSTFTLGHTIKSLAEFSLKKIEKDLIYEFEEKLDFALKGVEINITSGEVFDKDIRHGISQLKYALPYLIKRDIESNIWGHLVDTNPPYIISILVTNAELYILDDDFSISKIREVDNIEQLAKKVPYLVYNSEIGPDFTEHHKEIFKDFTLNFEEKENLSQFENFQKKHKHKEYSIYNSPVNKCWELENSHYSTLKEFYSQHFICSFEHYPKLVNEIIGVLSKMTK</sequence>